<dbReference type="EMBL" id="CP102290">
    <property type="protein sequence ID" value="UWP60005.1"/>
    <property type="molecule type" value="Genomic_DNA"/>
</dbReference>
<dbReference type="Gene3D" id="3.40.1390.30">
    <property type="entry name" value="NIF3 (NGG1p interacting factor 3)-like"/>
    <property type="match status" value="2"/>
</dbReference>
<evidence type="ECO:0000256" key="1">
    <source>
        <dbReference type="ARBA" id="ARBA00006964"/>
    </source>
</evidence>
<dbReference type="Proteomes" id="UP001060164">
    <property type="component" value="Chromosome"/>
</dbReference>
<name>A0ABY5VJC5_9FIRM</name>
<evidence type="ECO:0000256" key="3">
    <source>
        <dbReference type="ARBA" id="ARBA00022723"/>
    </source>
</evidence>
<dbReference type="RefSeq" id="WP_028529209.1">
    <property type="nucleotide sequence ID" value="NZ_CABLBR010000020.1"/>
</dbReference>
<keyword evidence="5" id="KW-1185">Reference proteome</keyword>
<keyword evidence="3" id="KW-0479">Metal-binding</keyword>
<sequence>MTCKEIIKVLEANWPLEYALDWDNVGLLVGREEKKVSRIYVTLDVTDDVLEQAQAWGADMIVSHHPLIFSAVKQINGSTFLGRRILKLAAGDIAYYAMHTNFDVMGMAQLNQASLKLRDASVLMVTCREANREEGIGRIGLLPEVMTLGRFAEYVKDKLHLPQVLVYGDQDSVIRLAAISGGSGKSAVKPAVAAGAQVLVTGDIDYHTGIDAVAEGLAVVDAGHYGTEAVFIPYMTEQLQKLFPELEVCGADIVPPFGAV</sequence>
<dbReference type="PANTHER" id="PTHR13799">
    <property type="entry name" value="NGG1 INTERACTING FACTOR 3"/>
    <property type="match status" value="1"/>
</dbReference>
<proteinExistence type="inferred from homology"/>
<dbReference type="InterPro" id="IPR002678">
    <property type="entry name" value="DUF34/NIF3"/>
</dbReference>
<dbReference type="SUPFAM" id="SSF102705">
    <property type="entry name" value="NIF3 (NGG1p interacting factor 3)-like"/>
    <property type="match status" value="1"/>
</dbReference>
<organism evidence="4 5">
    <name type="scientific">Ruminococcus gauvreauii</name>
    <dbReference type="NCBI Taxonomy" id="438033"/>
    <lineage>
        <taxon>Bacteria</taxon>
        <taxon>Bacillati</taxon>
        <taxon>Bacillota</taxon>
        <taxon>Clostridia</taxon>
        <taxon>Eubacteriales</taxon>
        <taxon>Oscillospiraceae</taxon>
        <taxon>Ruminococcus</taxon>
    </lineage>
</organism>
<dbReference type="InterPro" id="IPR036069">
    <property type="entry name" value="DUF34/NIF3_sf"/>
</dbReference>
<evidence type="ECO:0000313" key="5">
    <source>
        <dbReference type="Proteomes" id="UP001060164"/>
    </source>
</evidence>
<comment type="similarity">
    <text evidence="1">Belongs to the GTP cyclohydrolase I type 2/NIF3 family.</text>
</comment>
<accession>A0ABY5VJC5</accession>
<evidence type="ECO:0000256" key="2">
    <source>
        <dbReference type="ARBA" id="ARBA00022112"/>
    </source>
</evidence>
<gene>
    <name evidence="4" type="ORF">NQ502_02795</name>
</gene>
<dbReference type="NCBIfam" id="TIGR00486">
    <property type="entry name" value="YbgI_SA1388"/>
    <property type="match status" value="1"/>
</dbReference>
<dbReference type="Pfam" id="PF01784">
    <property type="entry name" value="DUF34_NIF3"/>
    <property type="match status" value="1"/>
</dbReference>
<evidence type="ECO:0000313" key="4">
    <source>
        <dbReference type="EMBL" id="UWP60005.1"/>
    </source>
</evidence>
<dbReference type="PANTHER" id="PTHR13799:SF14">
    <property type="entry name" value="GTP CYCLOHYDROLASE 1 TYPE 2 HOMOLOG"/>
    <property type="match status" value="1"/>
</dbReference>
<reference evidence="4" key="1">
    <citation type="journal article" date="2022" name="Cell">
        <title>Design, construction, and in vivo augmentation of a complex gut microbiome.</title>
        <authorList>
            <person name="Cheng A.G."/>
            <person name="Ho P.Y."/>
            <person name="Aranda-Diaz A."/>
            <person name="Jain S."/>
            <person name="Yu F.B."/>
            <person name="Meng X."/>
            <person name="Wang M."/>
            <person name="Iakiviak M."/>
            <person name="Nagashima K."/>
            <person name="Zhao A."/>
            <person name="Murugkar P."/>
            <person name="Patil A."/>
            <person name="Atabakhsh K."/>
            <person name="Weakley A."/>
            <person name="Yan J."/>
            <person name="Brumbaugh A.R."/>
            <person name="Higginbottom S."/>
            <person name="Dimas A."/>
            <person name="Shiver A.L."/>
            <person name="Deutschbauer A."/>
            <person name="Neff N."/>
            <person name="Sonnenburg J.L."/>
            <person name="Huang K.C."/>
            <person name="Fischbach M.A."/>
        </authorList>
    </citation>
    <scope>NUCLEOTIDE SEQUENCE</scope>
    <source>
        <strain evidence="4">DSM 19829</strain>
    </source>
</reference>
<protein>
    <recommendedName>
        <fullName evidence="2">GTP cyclohydrolase 1 type 2 homolog</fullName>
    </recommendedName>
</protein>